<dbReference type="InterPro" id="IPR017853">
    <property type="entry name" value="GH"/>
</dbReference>
<evidence type="ECO:0000256" key="1">
    <source>
        <dbReference type="ARBA" id="ARBA00000448"/>
    </source>
</evidence>
<evidence type="ECO:0000256" key="12">
    <source>
        <dbReference type="ARBA" id="ARBA00023326"/>
    </source>
</evidence>
<evidence type="ECO:0000256" key="4">
    <source>
        <dbReference type="ARBA" id="ARBA00005336"/>
    </source>
</evidence>
<keyword evidence="12" id="KW-0624">Polysaccharide degradation</keyword>
<sequence>MRASSALWVFNALALGVSDYSVVATQDVTPPLQAQAPFAAGLATPPATPVPWAVAQDRAAKLVEKMTLEEKLNVTSGRLGPCQANSGSVPRLGIPSFCYNDGPAGIRHTDFVTQYPSQFTTVQSFDRKLIQELTERISEEHKAKGVNVELGPLTGGPLGRSPYTGRNWEAFTPDPYLSSQMSYIAIKATQSTGLIACAKHYFLYEQGPVCNGPPDGHGGRKDCQDAWSMVDDKTVKELYLPSFAEAVRAGAGAVMCSYNRINDTPACQSDDAMNRILKKELNFQGYVLSDFGATHSTAESANAGMDQELPRTCWYGDKLKDALKKGEVKQERLDEMTRRVLTPWIALGQADGWRSPSYTWWNLDDVVVIDGMTFLNLHEDNRRPDANDFVRRAAEQTHVLLKNEEDALPISNEIRRIGVFGSDADYPSTIAGCGEDLFCPPEEGRFRWNGTVTVGGGSGAAFATYIVPPIEALSLRGRRKGLRIDQVLRNDPAQYPVIEKLAHSVQMCIVSVSVFLVEGWDRDNLKLDNNGDELIKYVADQCAGDVVVVIHAGGPVVMEEWIKGVIFAGYPGQESGNALANILFGDVSPSGKMAFTIAKREKDYLPDNIMRHTPPKVYFKEGVAIDYKWFDKEGIAPRFEFGYGLTYSKFKLSDLRVDKEYRPVRDTVQQTNEKHKGKYDLYDTLYVARVKVKNVGKVHAAEVPQLYMSYPKSEKDQPPRHLRGFDKVFLRPGEERVVEFPLRKKDLSVWDVVRQEWHIPEGEFTFWGAHSSRNLPLKTELKIEL</sequence>
<keyword evidence="6" id="KW-0964">Secreted</keyword>
<dbReference type="InterPro" id="IPR026891">
    <property type="entry name" value="Fn3-like"/>
</dbReference>
<feature type="signal peptide" evidence="18">
    <location>
        <begin position="1"/>
        <end position="24"/>
    </location>
</feature>
<dbReference type="SUPFAM" id="SSF52279">
    <property type="entry name" value="Beta-D-glucan exohydrolase, C-terminal domain"/>
    <property type="match status" value="1"/>
</dbReference>
<evidence type="ECO:0000256" key="18">
    <source>
        <dbReference type="SAM" id="SignalP"/>
    </source>
</evidence>
<organism evidence="20 21">
    <name type="scientific">Trichosporon asahii var. asahii (strain ATCC 90039 / CBS 2479 / JCM 2466 / KCTC 7840 / NBRC 103889/ NCYC 2677 / UAMH 7654)</name>
    <name type="common">Yeast</name>
    <dbReference type="NCBI Taxonomy" id="1186058"/>
    <lineage>
        <taxon>Eukaryota</taxon>
        <taxon>Fungi</taxon>
        <taxon>Dikarya</taxon>
        <taxon>Basidiomycota</taxon>
        <taxon>Agaricomycotina</taxon>
        <taxon>Tremellomycetes</taxon>
        <taxon>Trichosporonales</taxon>
        <taxon>Trichosporonaceae</taxon>
        <taxon>Trichosporon</taxon>
    </lineage>
</organism>
<dbReference type="HOGENOM" id="CLU_004542_2_1_1"/>
<keyword evidence="11" id="KW-0326">Glycosidase</keyword>
<accession>J4UCT8</accession>
<dbReference type="GO" id="GO:0009251">
    <property type="term" value="P:glucan catabolic process"/>
    <property type="evidence" value="ECO:0007669"/>
    <property type="project" value="TreeGrafter"/>
</dbReference>
<dbReference type="EC" id="3.2.1.21" evidence="5"/>
<evidence type="ECO:0000256" key="2">
    <source>
        <dbReference type="ARBA" id="ARBA00004613"/>
    </source>
</evidence>
<proteinExistence type="inferred from homology"/>
<feature type="domain" description="Fibronectin type III-like" evidence="19">
    <location>
        <begin position="702"/>
        <end position="772"/>
    </location>
</feature>
<dbReference type="AlphaFoldDB" id="J4UCT8"/>
<dbReference type="InterPro" id="IPR036962">
    <property type="entry name" value="Glyco_hydro_3_N_sf"/>
</dbReference>
<dbReference type="PANTHER" id="PTHR42715">
    <property type="entry name" value="BETA-GLUCOSIDASE"/>
    <property type="match status" value="1"/>
</dbReference>
<evidence type="ECO:0000256" key="16">
    <source>
        <dbReference type="ARBA" id="ARBA00041601"/>
    </source>
</evidence>
<dbReference type="InterPro" id="IPR050288">
    <property type="entry name" value="Cellulose_deg_GH3"/>
</dbReference>
<comment type="function">
    <text evidence="13">Beta-glucosidases are one of a number of cellulolytic enzymes involved in the degradation of cellulosic biomass. Catalyzes the last step releasing glucose from the inhibitory cellobiose.</text>
</comment>
<dbReference type="Pfam" id="PF00933">
    <property type="entry name" value="Glyco_hydro_3"/>
    <property type="match status" value="1"/>
</dbReference>
<evidence type="ECO:0000256" key="13">
    <source>
        <dbReference type="ARBA" id="ARBA00024983"/>
    </source>
</evidence>
<evidence type="ECO:0000256" key="10">
    <source>
        <dbReference type="ARBA" id="ARBA00023277"/>
    </source>
</evidence>
<comment type="caution">
    <text evidence="20">The sequence shown here is derived from an EMBL/GenBank/DDBJ whole genome shotgun (WGS) entry which is preliminary data.</text>
</comment>
<dbReference type="Gene3D" id="3.20.20.300">
    <property type="entry name" value="Glycoside hydrolase, family 3, N-terminal domain"/>
    <property type="match status" value="1"/>
</dbReference>
<protein>
    <recommendedName>
        <fullName evidence="14">Probable beta-glucosidase G</fullName>
        <ecNumber evidence="5">3.2.1.21</ecNumber>
    </recommendedName>
    <alternativeName>
        <fullName evidence="15">Beta-D-glucoside glucohydrolase G</fullName>
    </alternativeName>
    <alternativeName>
        <fullName evidence="16">Cellobiase G</fullName>
    </alternativeName>
    <alternativeName>
        <fullName evidence="17">Gentiobiase G</fullName>
    </alternativeName>
</protein>
<dbReference type="EMBL" id="ALBS01000190">
    <property type="protein sequence ID" value="EJT48850.1"/>
    <property type="molecule type" value="Genomic_DNA"/>
</dbReference>
<keyword evidence="10" id="KW-0119">Carbohydrate metabolism</keyword>
<dbReference type="InterPro" id="IPR001764">
    <property type="entry name" value="Glyco_hydro_3_N"/>
</dbReference>
<dbReference type="SMART" id="SM01217">
    <property type="entry name" value="Fn3_like"/>
    <property type="match status" value="1"/>
</dbReference>
<evidence type="ECO:0000256" key="8">
    <source>
        <dbReference type="ARBA" id="ARBA00022801"/>
    </source>
</evidence>
<dbReference type="RefSeq" id="XP_014180605.1">
    <property type="nucleotide sequence ID" value="XM_014325130.1"/>
</dbReference>
<name>J4UCT8_TRIAS</name>
<comment type="catalytic activity">
    <reaction evidence="1">
        <text>Hydrolysis of terminal, non-reducing beta-D-glucosyl residues with release of beta-D-glucose.</text>
        <dbReference type="EC" id="3.2.1.21"/>
    </reaction>
</comment>
<dbReference type="GO" id="GO:0008422">
    <property type="term" value="F:beta-glucosidase activity"/>
    <property type="evidence" value="ECO:0007669"/>
    <property type="project" value="UniProtKB-EC"/>
</dbReference>
<evidence type="ECO:0000256" key="15">
    <source>
        <dbReference type="ARBA" id="ARBA00041276"/>
    </source>
</evidence>
<evidence type="ECO:0000256" key="17">
    <source>
        <dbReference type="ARBA" id="ARBA00041808"/>
    </source>
</evidence>
<dbReference type="PRINTS" id="PR00133">
    <property type="entry name" value="GLHYDRLASE3"/>
</dbReference>
<gene>
    <name evidence="20" type="ORF">A1Q1_02185</name>
</gene>
<dbReference type="InterPro" id="IPR013783">
    <property type="entry name" value="Ig-like_fold"/>
</dbReference>
<evidence type="ECO:0000256" key="11">
    <source>
        <dbReference type="ARBA" id="ARBA00023295"/>
    </source>
</evidence>
<reference evidence="20 21" key="1">
    <citation type="journal article" date="2012" name="Eukaryot. Cell">
        <title>Draft genome sequence of CBS 2479, the standard type strain of Trichosporon asahii.</title>
        <authorList>
            <person name="Yang R.Y."/>
            <person name="Li H.T."/>
            <person name="Zhu H."/>
            <person name="Zhou G.P."/>
            <person name="Wang M."/>
            <person name="Wang L."/>
        </authorList>
    </citation>
    <scope>NUCLEOTIDE SEQUENCE [LARGE SCALE GENOMIC DNA]</scope>
    <source>
        <strain evidence="21">ATCC 90039 / CBS 2479 / JCM 2466 / KCTC 7840 / NCYC 2677 / UAMH 7654</strain>
    </source>
</reference>
<dbReference type="InterPro" id="IPR002772">
    <property type="entry name" value="Glyco_hydro_3_C"/>
</dbReference>
<comment type="subcellular location">
    <subcellularLocation>
        <location evidence="2">Secreted</location>
    </subcellularLocation>
</comment>
<dbReference type="GO" id="GO:0005576">
    <property type="term" value="C:extracellular region"/>
    <property type="evidence" value="ECO:0007669"/>
    <property type="project" value="UniProtKB-SubCell"/>
</dbReference>
<evidence type="ECO:0000259" key="19">
    <source>
        <dbReference type="SMART" id="SM01217"/>
    </source>
</evidence>
<dbReference type="Pfam" id="PF01915">
    <property type="entry name" value="Glyco_hydro_3_C"/>
    <property type="match status" value="1"/>
</dbReference>
<dbReference type="GeneID" id="25985699"/>
<dbReference type="Proteomes" id="UP000002748">
    <property type="component" value="Unassembled WGS sequence"/>
</dbReference>
<evidence type="ECO:0000313" key="21">
    <source>
        <dbReference type="Proteomes" id="UP000002748"/>
    </source>
</evidence>
<dbReference type="KEGG" id="tasa:A1Q1_02185"/>
<evidence type="ECO:0000256" key="7">
    <source>
        <dbReference type="ARBA" id="ARBA00022729"/>
    </source>
</evidence>
<comment type="pathway">
    <text evidence="3">Glycan metabolism; cellulose degradation.</text>
</comment>
<dbReference type="Pfam" id="PF14310">
    <property type="entry name" value="Fn3-like"/>
    <property type="match status" value="1"/>
</dbReference>
<dbReference type="InterPro" id="IPR036881">
    <property type="entry name" value="Glyco_hydro_3_C_sf"/>
</dbReference>
<comment type="similarity">
    <text evidence="4">Belongs to the glycosyl hydrolase 3 family.</text>
</comment>
<dbReference type="OrthoDB" id="416222at2759"/>
<evidence type="ECO:0000256" key="6">
    <source>
        <dbReference type="ARBA" id="ARBA00022525"/>
    </source>
</evidence>
<evidence type="ECO:0000256" key="3">
    <source>
        <dbReference type="ARBA" id="ARBA00004987"/>
    </source>
</evidence>
<dbReference type="PANTHER" id="PTHR42715:SF12">
    <property type="entry name" value="BETA-GLUCOSIDASE G-RELATED"/>
    <property type="match status" value="1"/>
</dbReference>
<dbReference type="Gene3D" id="3.40.50.1700">
    <property type="entry name" value="Glycoside hydrolase family 3 C-terminal domain"/>
    <property type="match status" value="1"/>
</dbReference>
<keyword evidence="7 18" id="KW-0732">Signal</keyword>
<evidence type="ECO:0000256" key="5">
    <source>
        <dbReference type="ARBA" id="ARBA00012744"/>
    </source>
</evidence>
<feature type="chain" id="PRO_5003781020" description="Probable beta-glucosidase G" evidence="18">
    <location>
        <begin position="25"/>
        <end position="785"/>
    </location>
</feature>
<dbReference type="Gene3D" id="2.60.40.10">
    <property type="entry name" value="Immunoglobulins"/>
    <property type="match status" value="1"/>
</dbReference>
<evidence type="ECO:0000313" key="20">
    <source>
        <dbReference type="EMBL" id="EJT48850.1"/>
    </source>
</evidence>
<evidence type="ECO:0000256" key="9">
    <source>
        <dbReference type="ARBA" id="ARBA00023180"/>
    </source>
</evidence>
<evidence type="ECO:0000256" key="14">
    <source>
        <dbReference type="ARBA" id="ARBA00039579"/>
    </source>
</evidence>
<dbReference type="SUPFAM" id="SSF51445">
    <property type="entry name" value="(Trans)glycosidases"/>
    <property type="match status" value="1"/>
</dbReference>
<keyword evidence="8" id="KW-0378">Hydrolase</keyword>
<dbReference type="VEuPathDB" id="FungiDB:A1Q1_02185"/>
<keyword evidence="9" id="KW-0325">Glycoprotein</keyword>
<dbReference type="FunFam" id="3.20.20.300:FF:000002">
    <property type="entry name" value="Probable beta-glucosidase"/>
    <property type="match status" value="1"/>
</dbReference>